<organism evidence="1 2">
    <name type="scientific">Caballeronia novacaledonica</name>
    <dbReference type="NCBI Taxonomy" id="1544861"/>
    <lineage>
        <taxon>Bacteria</taxon>
        <taxon>Pseudomonadati</taxon>
        <taxon>Pseudomonadota</taxon>
        <taxon>Betaproteobacteria</taxon>
        <taxon>Burkholderiales</taxon>
        <taxon>Burkholderiaceae</taxon>
        <taxon>Caballeronia</taxon>
    </lineage>
</organism>
<keyword evidence="1" id="KW-0378">Hydrolase</keyword>
<proteinExistence type="predicted"/>
<dbReference type="EMBL" id="BPUR01000024">
    <property type="protein sequence ID" value="GJH21093.1"/>
    <property type="molecule type" value="Genomic_DNA"/>
</dbReference>
<keyword evidence="1" id="KW-0255">Endonuclease</keyword>
<accession>A0ACB5R182</accession>
<name>A0ACB5R182_9BURK</name>
<reference evidence="1" key="1">
    <citation type="submission" date="2021-09" db="EMBL/GenBank/DDBJ databases">
        <title>Isolation and characterization of 3-chlorobenzoate degrading bacteria from soils in Shizuoka.</title>
        <authorList>
            <person name="Ifat A."/>
            <person name="Ogawa N."/>
            <person name="Kimbara K."/>
            <person name="Moriuchi R."/>
            <person name="Dohra H."/>
            <person name="Shintani M."/>
        </authorList>
    </citation>
    <scope>NUCLEOTIDE SEQUENCE</scope>
    <source>
        <strain evidence="1">19CS2-2</strain>
    </source>
</reference>
<evidence type="ECO:0000313" key="2">
    <source>
        <dbReference type="Proteomes" id="UP001055013"/>
    </source>
</evidence>
<evidence type="ECO:0000313" key="1">
    <source>
        <dbReference type="EMBL" id="GJH21093.1"/>
    </source>
</evidence>
<gene>
    <name evidence="1" type="ORF">CBA19CS22_31145</name>
</gene>
<protein>
    <submittedName>
        <fullName evidence="1">HNH endonuclease</fullName>
    </submittedName>
</protein>
<sequence length="287" mass="33815">MNRELPDFLKWESFNSLRERMEAPLIGPFGPKWQAAGIKIPLFDQLQNGGVDVGADQFSELRDGTLEYSGYRVLIYIRDISVINGEETLPRYHLAYCRTLENMKRANRFGRYVVSNAETGMFHVNIINGDGCSTRREMVPLKVCQNCLDRIGWNGFKINMRHDDRRESVNGFKLSDFFKQYPRDLLSKDSAQPAATAPLNTYPFDWQRISEEIRRKRKYKCERCNRELDQSASRFLHVHHRNGLKHDNREENLEVLCVRCHAEEPMHGQVRRLPEYQDFDREYGDRY</sequence>
<keyword evidence="1" id="KW-0540">Nuclease</keyword>
<comment type="caution">
    <text evidence="1">The sequence shown here is derived from an EMBL/GenBank/DDBJ whole genome shotgun (WGS) entry which is preliminary data.</text>
</comment>
<dbReference type="Proteomes" id="UP001055013">
    <property type="component" value="Unassembled WGS sequence"/>
</dbReference>
<keyword evidence="2" id="KW-1185">Reference proteome</keyword>